<evidence type="ECO:0000313" key="4">
    <source>
        <dbReference type="EMBL" id="PNT08807.1"/>
    </source>
</evidence>
<dbReference type="InterPro" id="IPR051701">
    <property type="entry name" value="Mito_OM_Translocase_MSP1"/>
</dbReference>
<dbReference type="InterPro" id="IPR027417">
    <property type="entry name" value="P-loop_NTPase"/>
</dbReference>
<dbReference type="Gene3D" id="3.40.50.300">
    <property type="entry name" value="P-loop containing nucleotide triphosphate hydrolases"/>
    <property type="match status" value="1"/>
</dbReference>
<dbReference type="PANTHER" id="PTHR45644:SF3">
    <property type="entry name" value="FI08533P-RELATED"/>
    <property type="match status" value="1"/>
</dbReference>
<keyword evidence="2" id="KW-0067">ATP-binding</keyword>
<feature type="compositionally biased region" description="Polar residues" evidence="3">
    <location>
        <begin position="132"/>
        <end position="141"/>
    </location>
</feature>
<dbReference type="EMBL" id="CM009301">
    <property type="protein sequence ID" value="PNT08807.1"/>
    <property type="molecule type" value="Genomic_DNA"/>
</dbReference>
<dbReference type="PANTHER" id="PTHR45644">
    <property type="entry name" value="AAA ATPASE, PUTATIVE (AFU_ORTHOLOGUE AFUA_2G12920)-RELATED-RELATED"/>
    <property type="match status" value="1"/>
</dbReference>
<evidence type="ECO:0000256" key="1">
    <source>
        <dbReference type="ARBA" id="ARBA00022741"/>
    </source>
</evidence>
<accession>A0A2K1Y6Z9</accession>
<dbReference type="InParanoid" id="A0A2K1Y6Z9"/>
<dbReference type="STRING" id="3694.A0A2K1Y6Z9"/>
<reference evidence="4 5" key="1">
    <citation type="journal article" date="2006" name="Science">
        <title>The genome of black cottonwood, Populus trichocarpa (Torr. &amp; Gray).</title>
        <authorList>
            <person name="Tuskan G.A."/>
            <person name="Difazio S."/>
            <person name="Jansson S."/>
            <person name="Bohlmann J."/>
            <person name="Grigoriev I."/>
            <person name="Hellsten U."/>
            <person name="Putnam N."/>
            <person name="Ralph S."/>
            <person name="Rombauts S."/>
            <person name="Salamov A."/>
            <person name="Schein J."/>
            <person name="Sterck L."/>
            <person name="Aerts A."/>
            <person name="Bhalerao R.R."/>
            <person name="Bhalerao R.P."/>
            <person name="Blaudez D."/>
            <person name="Boerjan W."/>
            <person name="Brun A."/>
            <person name="Brunner A."/>
            <person name="Busov V."/>
            <person name="Campbell M."/>
            <person name="Carlson J."/>
            <person name="Chalot M."/>
            <person name="Chapman J."/>
            <person name="Chen G.L."/>
            <person name="Cooper D."/>
            <person name="Coutinho P.M."/>
            <person name="Couturier J."/>
            <person name="Covert S."/>
            <person name="Cronk Q."/>
            <person name="Cunningham R."/>
            <person name="Davis J."/>
            <person name="Degroeve S."/>
            <person name="Dejardin A."/>
            <person name="Depamphilis C."/>
            <person name="Detter J."/>
            <person name="Dirks B."/>
            <person name="Dubchak I."/>
            <person name="Duplessis S."/>
            <person name="Ehlting J."/>
            <person name="Ellis B."/>
            <person name="Gendler K."/>
            <person name="Goodstein D."/>
            <person name="Gribskov M."/>
            <person name="Grimwood J."/>
            <person name="Groover A."/>
            <person name="Gunter L."/>
            <person name="Hamberger B."/>
            <person name="Heinze B."/>
            <person name="Helariutta Y."/>
            <person name="Henrissat B."/>
            <person name="Holligan D."/>
            <person name="Holt R."/>
            <person name="Huang W."/>
            <person name="Islam-Faridi N."/>
            <person name="Jones S."/>
            <person name="Jones-Rhoades M."/>
            <person name="Jorgensen R."/>
            <person name="Joshi C."/>
            <person name="Kangasjarvi J."/>
            <person name="Karlsson J."/>
            <person name="Kelleher C."/>
            <person name="Kirkpatrick R."/>
            <person name="Kirst M."/>
            <person name="Kohler A."/>
            <person name="Kalluri U."/>
            <person name="Larimer F."/>
            <person name="Leebens-Mack J."/>
            <person name="Leple J.C."/>
            <person name="Locascio P."/>
            <person name="Lou Y."/>
            <person name="Lucas S."/>
            <person name="Martin F."/>
            <person name="Montanini B."/>
            <person name="Napoli C."/>
            <person name="Nelson D.R."/>
            <person name="Nelson C."/>
            <person name="Nieminen K."/>
            <person name="Nilsson O."/>
            <person name="Pereda V."/>
            <person name="Peter G."/>
            <person name="Philippe R."/>
            <person name="Pilate G."/>
            <person name="Poliakov A."/>
            <person name="Razumovskaya J."/>
            <person name="Richardson P."/>
            <person name="Rinaldi C."/>
            <person name="Ritland K."/>
            <person name="Rouze P."/>
            <person name="Ryaboy D."/>
            <person name="Schmutz J."/>
            <person name="Schrader J."/>
            <person name="Segerman B."/>
            <person name="Shin H."/>
            <person name="Siddiqui A."/>
            <person name="Sterky F."/>
            <person name="Terry A."/>
            <person name="Tsai C.J."/>
            <person name="Uberbacher E."/>
            <person name="Unneberg P."/>
            <person name="Vahala J."/>
            <person name="Wall K."/>
            <person name="Wessler S."/>
            <person name="Yang G."/>
            <person name="Yin T."/>
            <person name="Douglas C."/>
            <person name="Marra M."/>
            <person name="Sandberg G."/>
            <person name="Van de Peer Y."/>
            <person name="Rokhsar D."/>
        </authorList>
    </citation>
    <scope>NUCLEOTIDE SEQUENCE [LARGE SCALE GENOMIC DNA]</scope>
    <source>
        <strain evidence="5">cv. Nisqually</strain>
    </source>
</reference>
<organism evidence="4 5">
    <name type="scientific">Populus trichocarpa</name>
    <name type="common">Western balsam poplar</name>
    <name type="synonym">Populus balsamifera subsp. trichocarpa</name>
    <dbReference type="NCBI Taxonomy" id="3694"/>
    <lineage>
        <taxon>Eukaryota</taxon>
        <taxon>Viridiplantae</taxon>
        <taxon>Streptophyta</taxon>
        <taxon>Embryophyta</taxon>
        <taxon>Tracheophyta</taxon>
        <taxon>Spermatophyta</taxon>
        <taxon>Magnoliopsida</taxon>
        <taxon>eudicotyledons</taxon>
        <taxon>Gunneridae</taxon>
        <taxon>Pentapetalae</taxon>
        <taxon>rosids</taxon>
        <taxon>fabids</taxon>
        <taxon>Malpighiales</taxon>
        <taxon>Salicaceae</taxon>
        <taxon>Saliceae</taxon>
        <taxon>Populus</taxon>
    </lineage>
</organism>
<dbReference type="Proteomes" id="UP000006729">
    <property type="component" value="Chromosome 12"/>
</dbReference>
<gene>
    <name evidence="4" type="ORF">POPTR_012G008000</name>
</gene>
<keyword evidence="5" id="KW-1185">Reference proteome</keyword>
<name>A0A2K1Y6Z9_POPTR</name>
<proteinExistence type="predicted"/>
<keyword evidence="1" id="KW-0547">Nucleotide-binding</keyword>
<protein>
    <recommendedName>
        <fullName evidence="6">AAA ATPase AAA+ lid domain-containing protein</fullName>
    </recommendedName>
</protein>
<dbReference type="SUPFAM" id="SSF52540">
    <property type="entry name" value="P-loop containing nucleoside triphosphate hydrolases"/>
    <property type="match status" value="1"/>
</dbReference>
<evidence type="ECO:0000256" key="2">
    <source>
        <dbReference type="ARBA" id="ARBA00022840"/>
    </source>
</evidence>
<evidence type="ECO:0000313" key="5">
    <source>
        <dbReference type="Proteomes" id="UP000006729"/>
    </source>
</evidence>
<evidence type="ECO:0008006" key="6">
    <source>
        <dbReference type="Google" id="ProtNLM"/>
    </source>
</evidence>
<dbReference type="AlphaFoldDB" id="A0A2K1Y6Z9"/>
<sequence length="178" mass="20042">MEFTKEEASEVVGTVDDNGTNHEALTNMKTEFIALWDGFTTDQLDEAILRRLPQAFEIGIPDQRERAEILKVVLKGEKIKSKIDFDCIAILCKGYTGSDLLEPCKKVAYFPIRDLLDEENKGEKSSRVHGTPTKTRSSSHSPGWPRQSDDYQVEATTNELSKLVVSQILNLQLDNQDP</sequence>
<evidence type="ECO:0000256" key="3">
    <source>
        <dbReference type="SAM" id="MobiDB-lite"/>
    </source>
</evidence>
<dbReference type="GO" id="GO:0005524">
    <property type="term" value="F:ATP binding"/>
    <property type="evidence" value="ECO:0007669"/>
    <property type="project" value="UniProtKB-KW"/>
</dbReference>
<dbReference type="Gene3D" id="1.10.8.60">
    <property type="match status" value="1"/>
</dbReference>
<feature type="region of interest" description="Disordered" evidence="3">
    <location>
        <begin position="121"/>
        <end position="152"/>
    </location>
</feature>